<comment type="caution">
    <text evidence="2">The sequence shown here is derived from an EMBL/GenBank/DDBJ whole genome shotgun (WGS) entry which is preliminary data.</text>
</comment>
<evidence type="ECO:0000313" key="3">
    <source>
        <dbReference type="Proteomes" id="UP001629113"/>
    </source>
</evidence>
<feature type="signal peptide" evidence="1">
    <location>
        <begin position="1"/>
        <end position="18"/>
    </location>
</feature>
<dbReference type="Proteomes" id="UP001629113">
    <property type="component" value="Unassembled WGS sequence"/>
</dbReference>
<gene>
    <name evidence="2" type="ORF">PVAG01_10239</name>
</gene>
<dbReference type="SUPFAM" id="SSF82171">
    <property type="entry name" value="DPP6 N-terminal domain-like"/>
    <property type="match status" value="1"/>
</dbReference>
<evidence type="ECO:0000256" key="1">
    <source>
        <dbReference type="SAM" id="SignalP"/>
    </source>
</evidence>
<dbReference type="PANTHER" id="PTHR32161">
    <property type="entry name" value="DPP6 N-TERMINAL DOMAIN-LIKE PROTEIN"/>
    <property type="match status" value="1"/>
</dbReference>
<sequence>MRLSLLSVLGNAGSFALAACPYAQRNAPDIAPRASTPSSIAAPGKQGVMFMNRIAPSVSTLYVANTDGTNERPLLATNDSAFEYHASFSPDGQWITFTSERAGDGQSDIYRVRTNGSDLEELVATPSFESVGVLSPDNTMLAYVSTQGNYTANIWVKNLETGVAYNLTNTALTAADTVGPSGHYRPSWSPDGEWIAFSSDRNTNWTGHSNGTGWEHTNTLSIYTIRPDGSDFRRVVAPKDGYSLGSPKWSQDGSRILFYEMTRDATYNSHTQDMNSTVSQIASVDVATGTDFVYHTSGDGCKISAQWVTADVIGYDIKGGDLEGLNYNSSSLTTNTSTASAFVAMSGGMRSPSWSPDGSLVVYEKSSFDPIRPMDKPLYSWDSEWDYRHSDVFPMLSKQGVLAITQKQLGNSSIVTMNPDGTDLKLVFDVFSDDEVTAGLSAQGLAGAFQPTWSSDGEWIAFGLGSWFFERSILGAWIYRATSNGSYYEKLTFGTAGEVNSGFPSFSPDGTQLVYRDFGASWGLGLRILNLTDMTVTNLTDTWDNTPGWSPDGERIVFTRRNHLDLNNLAATDSFDVYTIFPNGTGLTQLTTSGANDAHAVWTADNRIQYSTGMYGFRDESPIYDGAFQPYGQIMMMNADGSNKTLLTDSMWEDSMPLYVWNKDLE</sequence>
<organism evidence="2 3">
    <name type="scientific">Phlyctema vagabunda</name>
    <dbReference type="NCBI Taxonomy" id="108571"/>
    <lineage>
        <taxon>Eukaryota</taxon>
        <taxon>Fungi</taxon>
        <taxon>Dikarya</taxon>
        <taxon>Ascomycota</taxon>
        <taxon>Pezizomycotina</taxon>
        <taxon>Leotiomycetes</taxon>
        <taxon>Helotiales</taxon>
        <taxon>Dermateaceae</taxon>
        <taxon>Phlyctema</taxon>
    </lineage>
</organism>
<name>A0ABR4P5G1_9HELO</name>
<reference evidence="2 3" key="1">
    <citation type="submission" date="2024-06" db="EMBL/GenBank/DDBJ databases">
        <title>Complete genome of Phlyctema vagabunda strain 19-DSS-EL-015.</title>
        <authorList>
            <person name="Fiorenzani C."/>
        </authorList>
    </citation>
    <scope>NUCLEOTIDE SEQUENCE [LARGE SCALE GENOMIC DNA]</scope>
    <source>
        <strain evidence="2 3">19-DSS-EL-015</strain>
    </source>
</reference>
<accession>A0ABR4P5G1</accession>
<keyword evidence="1" id="KW-0732">Signal</keyword>
<proteinExistence type="predicted"/>
<dbReference type="PANTHER" id="PTHR32161:SF8">
    <property type="entry name" value="DPP6 N-TERMINAL DOMAIN-LIKE PROTEIN"/>
    <property type="match status" value="1"/>
</dbReference>
<dbReference type="SUPFAM" id="SSF69304">
    <property type="entry name" value="Tricorn protease N-terminal domain"/>
    <property type="match status" value="1"/>
</dbReference>
<dbReference type="EMBL" id="JBFCZG010000009">
    <property type="protein sequence ID" value="KAL3418523.1"/>
    <property type="molecule type" value="Genomic_DNA"/>
</dbReference>
<feature type="chain" id="PRO_5045125521" evidence="1">
    <location>
        <begin position="19"/>
        <end position="666"/>
    </location>
</feature>
<dbReference type="Gene3D" id="2.120.10.30">
    <property type="entry name" value="TolB, C-terminal domain"/>
    <property type="match status" value="3"/>
</dbReference>
<protein>
    <submittedName>
        <fullName evidence="2">WD40 domain protein beta propeller</fullName>
    </submittedName>
</protein>
<keyword evidence="3" id="KW-1185">Reference proteome</keyword>
<dbReference type="PROSITE" id="PS51257">
    <property type="entry name" value="PROKAR_LIPOPROTEIN"/>
    <property type="match status" value="1"/>
</dbReference>
<dbReference type="InterPro" id="IPR011042">
    <property type="entry name" value="6-blade_b-propeller_TolB-like"/>
</dbReference>
<dbReference type="Pfam" id="PF07676">
    <property type="entry name" value="PD40"/>
    <property type="match status" value="7"/>
</dbReference>
<dbReference type="InterPro" id="IPR011659">
    <property type="entry name" value="WD40"/>
</dbReference>
<evidence type="ECO:0000313" key="2">
    <source>
        <dbReference type="EMBL" id="KAL3418523.1"/>
    </source>
</evidence>